<proteinExistence type="inferred from homology"/>
<dbReference type="InterPro" id="IPR001901">
    <property type="entry name" value="Translocase_SecE/Sec61-g"/>
</dbReference>
<evidence type="ECO:0000256" key="7">
    <source>
        <dbReference type="ARBA" id="ARBA00037847"/>
    </source>
</evidence>
<dbReference type="GO" id="GO:0006886">
    <property type="term" value="P:intracellular protein transport"/>
    <property type="evidence" value="ECO:0007669"/>
    <property type="project" value="InterPro"/>
</dbReference>
<dbReference type="Pfam" id="PF00584">
    <property type="entry name" value="SecE"/>
    <property type="match status" value="1"/>
</dbReference>
<evidence type="ECO:0000313" key="9">
    <source>
        <dbReference type="EMBL" id="GAG60290.1"/>
    </source>
</evidence>
<comment type="subcellular location">
    <subcellularLocation>
        <location evidence="7">Endomembrane system</location>
        <topology evidence="7">Single-pass membrane protein</topology>
    </subcellularLocation>
</comment>
<sequence>MPEIQYPKYEKYNKAKKKKKPGYYARLVTFFKNAKRIIKIANKPNRKDYFLVFKICAIGIVLLGAISYVLQLIFTIAFEALGIT</sequence>
<dbReference type="HAMAP" id="MF_00422">
    <property type="entry name" value="SecE"/>
    <property type="match status" value="1"/>
</dbReference>
<dbReference type="SUPFAM" id="SSF103456">
    <property type="entry name" value="Preprotein translocase SecE subunit"/>
    <property type="match status" value="1"/>
</dbReference>
<reference evidence="9" key="1">
    <citation type="journal article" date="2014" name="Front. Microbiol.">
        <title>High frequency of phylogenetically diverse reductive dehalogenase-homologous genes in deep subseafloor sedimentary metagenomes.</title>
        <authorList>
            <person name="Kawai M."/>
            <person name="Futagami T."/>
            <person name="Toyoda A."/>
            <person name="Takaki Y."/>
            <person name="Nishi S."/>
            <person name="Hori S."/>
            <person name="Arai W."/>
            <person name="Tsubouchi T."/>
            <person name="Morono Y."/>
            <person name="Uchiyama I."/>
            <person name="Ito T."/>
            <person name="Fujiyama A."/>
            <person name="Inagaki F."/>
            <person name="Takami H."/>
        </authorList>
    </citation>
    <scope>NUCLEOTIDE SEQUENCE</scope>
    <source>
        <strain evidence="9">Expedition CK06-06</strain>
    </source>
</reference>
<accession>X0YVN1</accession>
<evidence type="ECO:0008006" key="10">
    <source>
        <dbReference type="Google" id="ProtNLM"/>
    </source>
</evidence>
<keyword evidence="5" id="KW-0811">Translocation</keyword>
<dbReference type="AlphaFoldDB" id="X0YVN1"/>
<protein>
    <recommendedName>
        <fullName evidence="10">Protein translocase subunit SecE</fullName>
    </recommendedName>
</protein>
<evidence type="ECO:0000256" key="1">
    <source>
        <dbReference type="ARBA" id="ARBA00022448"/>
    </source>
</evidence>
<evidence type="ECO:0000256" key="4">
    <source>
        <dbReference type="ARBA" id="ARBA00022989"/>
    </source>
</evidence>
<evidence type="ECO:0000256" key="2">
    <source>
        <dbReference type="ARBA" id="ARBA00022692"/>
    </source>
</evidence>
<dbReference type="NCBIfam" id="TIGR00327">
    <property type="entry name" value="secE_euk_arch"/>
    <property type="match status" value="1"/>
</dbReference>
<dbReference type="GO" id="GO:0016020">
    <property type="term" value="C:membrane"/>
    <property type="evidence" value="ECO:0007669"/>
    <property type="project" value="InterPro"/>
</dbReference>
<dbReference type="InterPro" id="IPR008158">
    <property type="entry name" value="Translocase_Sec61-g"/>
</dbReference>
<evidence type="ECO:0000256" key="6">
    <source>
        <dbReference type="ARBA" id="ARBA00023136"/>
    </source>
</evidence>
<dbReference type="GO" id="GO:0008320">
    <property type="term" value="F:protein transmembrane transporter activity"/>
    <property type="evidence" value="ECO:0007669"/>
    <property type="project" value="InterPro"/>
</dbReference>
<evidence type="ECO:0000256" key="5">
    <source>
        <dbReference type="ARBA" id="ARBA00023010"/>
    </source>
</evidence>
<evidence type="ECO:0000256" key="3">
    <source>
        <dbReference type="ARBA" id="ARBA00022927"/>
    </source>
</evidence>
<evidence type="ECO:0000256" key="8">
    <source>
        <dbReference type="SAM" id="Phobius"/>
    </source>
</evidence>
<gene>
    <name evidence="9" type="ORF">S01H4_19970</name>
</gene>
<dbReference type="InterPro" id="IPR023391">
    <property type="entry name" value="Prot_translocase_SecE_dom_sf"/>
</dbReference>
<keyword evidence="6 8" id="KW-0472">Membrane</keyword>
<organism evidence="9">
    <name type="scientific">marine sediment metagenome</name>
    <dbReference type="NCBI Taxonomy" id="412755"/>
    <lineage>
        <taxon>unclassified sequences</taxon>
        <taxon>metagenomes</taxon>
        <taxon>ecological metagenomes</taxon>
    </lineage>
</organism>
<keyword evidence="1" id="KW-0813">Transport</keyword>
<dbReference type="GO" id="GO:0006605">
    <property type="term" value="P:protein targeting"/>
    <property type="evidence" value="ECO:0007669"/>
    <property type="project" value="InterPro"/>
</dbReference>
<dbReference type="GO" id="GO:0012505">
    <property type="term" value="C:endomembrane system"/>
    <property type="evidence" value="ECO:0007669"/>
    <property type="project" value="UniProtKB-SubCell"/>
</dbReference>
<comment type="caution">
    <text evidence="9">The sequence shown here is derived from an EMBL/GenBank/DDBJ whole genome shotgun (WGS) entry which is preliminary data.</text>
</comment>
<keyword evidence="3" id="KW-0653">Protein transport</keyword>
<keyword evidence="4 8" id="KW-1133">Transmembrane helix</keyword>
<dbReference type="Gene3D" id="1.20.5.820">
    <property type="entry name" value="Preprotein translocase SecE subunit"/>
    <property type="match status" value="1"/>
</dbReference>
<feature type="transmembrane region" description="Helical" evidence="8">
    <location>
        <begin position="49"/>
        <end position="78"/>
    </location>
</feature>
<keyword evidence="2 8" id="KW-0812">Transmembrane</keyword>
<dbReference type="EMBL" id="BART01008945">
    <property type="protein sequence ID" value="GAG60290.1"/>
    <property type="molecule type" value="Genomic_DNA"/>
</dbReference>
<name>X0YVN1_9ZZZZ</name>